<organism evidence="2 3">
    <name type="scientific">Trichoderma asperellum (strain ATCC 204424 / CBS 433.97 / NBRC 101777)</name>
    <dbReference type="NCBI Taxonomy" id="1042311"/>
    <lineage>
        <taxon>Eukaryota</taxon>
        <taxon>Fungi</taxon>
        <taxon>Dikarya</taxon>
        <taxon>Ascomycota</taxon>
        <taxon>Pezizomycotina</taxon>
        <taxon>Sordariomycetes</taxon>
        <taxon>Hypocreomycetidae</taxon>
        <taxon>Hypocreales</taxon>
        <taxon>Hypocreaceae</taxon>
        <taxon>Trichoderma</taxon>
    </lineage>
</organism>
<proteinExistence type="predicted"/>
<feature type="non-terminal residue" evidence="2">
    <location>
        <position position="1"/>
    </location>
</feature>
<gene>
    <name evidence="2" type="ORF">M441DRAFT_108725</name>
</gene>
<dbReference type="EMBL" id="KZ679257">
    <property type="protein sequence ID" value="PTB45366.1"/>
    <property type="molecule type" value="Genomic_DNA"/>
</dbReference>
<evidence type="ECO:0000256" key="1">
    <source>
        <dbReference type="SAM" id="MobiDB-lite"/>
    </source>
</evidence>
<dbReference type="AlphaFoldDB" id="A0A2T3ZKN9"/>
<dbReference type="Proteomes" id="UP000240493">
    <property type="component" value="Unassembled WGS sequence"/>
</dbReference>
<sequence length="139" mass="15504">SKNAQNDNTRVRNTGNFWPSNRRQGQSIFRTPRKQRSQVVTEAEEARLESQQADIKPSLIGSTCRTATVPITAHENATSTPHRYGLRARRASRGSFPTPSRCGRTASRQKLQQQLQQRNNVNDGGAAAIRIGFQLDFGI</sequence>
<dbReference type="OrthoDB" id="4900616at2759"/>
<reference evidence="2 3" key="1">
    <citation type="submission" date="2016-07" db="EMBL/GenBank/DDBJ databases">
        <title>Multiple horizontal gene transfer events from other fungi enriched the ability of initially mycotrophic Trichoderma (Ascomycota) to feed on dead plant biomass.</title>
        <authorList>
            <consortium name="DOE Joint Genome Institute"/>
            <person name="Aerts A."/>
            <person name="Atanasova L."/>
            <person name="Chenthamara K."/>
            <person name="Zhang J."/>
            <person name="Grujic M."/>
            <person name="Henrissat B."/>
            <person name="Kuo A."/>
            <person name="Salamov A."/>
            <person name="Lipzen A."/>
            <person name="Labutti K."/>
            <person name="Barry K."/>
            <person name="Miao Y."/>
            <person name="Rahimi M.J."/>
            <person name="Shen Q."/>
            <person name="Grigoriev I.V."/>
            <person name="Kubicek C.P."/>
            <person name="Druzhinina I.S."/>
        </authorList>
    </citation>
    <scope>NUCLEOTIDE SEQUENCE [LARGE SCALE GENOMIC DNA]</scope>
    <source>
        <strain evidence="2 3">CBS 433.97</strain>
    </source>
</reference>
<evidence type="ECO:0000313" key="3">
    <source>
        <dbReference type="Proteomes" id="UP000240493"/>
    </source>
</evidence>
<keyword evidence="3" id="KW-1185">Reference proteome</keyword>
<feature type="non-terminal residue" evidence="2">
    <location>
        <position position="139"/>
    </location>
</feature>
<feature type="region of interest" description="Disordered" evidence="1">
    <location>
        <begin position="1"/>
        <end position="36"/>
    </location>
</feature>
<feature type="compositionally biased region" description="Polar residues" evidence="1">
    <location>
        <begin position="1"/>
        <end position="29"/>
    </location>
</feature>
<accession>A0A2T3ZKN9</accession>
<evidence type="ECO:0000313" key="2">
    <source>
        <dbReference type="EMBL" id="PTB45366.1"/>
    </source>
</evidence>
<protein>
    <submittedName>
        <fullName evidence="2">Uncharacterized protein</fullName>
    </submittedName>
</protein>
<name>A0A2T3ZKN9_TRIA4</name>